<dbReference type="GO" id="GO:0008126">
    <property type="term" value="F:acetylesterase activity"/>
    <property type="evidence" value="ECO:0007669"/>
    <property type="project" value="TreeGrafter"/>
</dbReference>
<gene>
    <name evidence="4" type="primary">BQ5605_C022g09551</name>
    <name evidence="4" type="ORF">BQ5605_C022G09551</name>
</gene>
<evidence type="ECO:0000256" key="1">
    <source>
        <dbReference type="ARBA" id="ARBA00010884"/>
    </source>
</evidence>
<dbReference type="InterPro" id="IPR029058">
    <property type="entry name" value="AB_hydrolase_fold"/>
</dbReference>
<dbReference type="AlphaFoldDB" id="A0A2X0ML04"/>
<dbReference type="GO" id="GO:0047372">
    <property type="term" value="F:monoacylglycerol lipase activity"/>
    <property type="evidence" value="ECO:0007669"/>
    <property type="project" value="TreeGrafter"/>
</dbReference>
<keyword evidence="5" id="KW-1185">Reference proteome</keyword>
<feature type="domain" description="AB hydrolase-1" evidence="3">
    <location>
        <begin position="132"/>
        <end position="383"/>
    </location>
</feature>
<dbReference type="EMBL" id="FQNC01000084">
    <property type="protein sequence ID" value="SGZ22855.1"/>
    <property type="molecule type" value="Genomic_DNA"/>
</dbReference>
<dbReference type="InterPro" id="IPR050960">
    <property type="entry name" value="AB_hydrolase_4_sf"/>
</dbReference>
<name>A0A2X0ML04_9BASI</name>
<proteinExistence type="inferred from homology"/>
<sequence>MFSRLRLLYLRVLALVGLSGRVEIVHHPSPRVLVKIDPKTGDKIKTGLDEVIKRCKSLSGDGGWYTPTAWLSRADAHLRSGHLATIWCTIAKFDYDHLIYSRHTIRVPDGGTLCLDITPPIRADSPIIEDQPILVVCHGLTGGSHESYVRDVLTRVTKPKDQGGLGWRGLVVNSRGCAGTPVTSAKLYSGGTTDDLRCALAFLGRLAPQAPLYGIGFSLGANQLAKYLGLEGERTALKAGLVLGAPWDFVDGHVVLSSSWLRLIYSRAMAANLRRILKPHQALFEPLEEVDWDAIYGNPYQTLYEFDSLFTGPVFGFRSGVHYYRWASANQNASGIAVPTLTFSAIDDPIVASATVPDQLAQSNPNLIFARTKHGGHLGWFEGFLRPRRWISKPVLEFLREIERADDGLPRRAAEIVGAQPGAVAKRPQVGDEMVLVKGMEQTVGFKLIKEELHDEAATPGSEAPDLTKGL</sequence>
<dbReference type="Gene3D" id="3.40.50.1820">
    <property type="entry name" value="alpha/beta hydrolase"/>
    <property type="match status" value="1"/>
</dbReference>
<keyword evidence="2" id="KW-0732">Signal</keyword>
<comment type="similarity">
    <text evidence="1">Belongs to the AB hydrolase superfamily. AB hydrolase 4 family.</text>
</comment>
<dbReference type="Pfam" id="PF00561">
    <property type="entry name" value="Abhydrolase_1"/>
    <property type="match status" value="1"/>
</dbReference>
<dbReference type="GO" id="GO:0051793">
    <property type="term" value="P:medium-chain fatty acid catabolic process"/>
    <property type="evidence" value="ECO:0007669"/>
    <property type="project" value="TreeGrafter"/>
</dbReference>
<evidence type="ECO:0000313" key="5">
    <source>
        <dbReference type="Proteomes" id="UP000249464"/>
    </source>
</evidence>
<dbReference type="PANTHER" id="PTHR10794:SF63">
    <property type="entry name" value="ALPHA_BETA HYDROLASE 1, ISOFORM A"/>
    <property type="match status" value="1"/>
</dbReference>
<dbReference type="PANTHER" id="PTHR10794">
    <property type="entry name" value="ABHYDROLASE DOMAIN-CONTAINING PROTEIN"/>
    <property type="match status" value="1"/>
</dbReference>
<reference evidence="4 5" key="1">
    <citation type="submission" date="2016-11" db="EMBL/GenBank/DDBJ databases">
        <authorList>
            <person name="Jaros S."/>
            <person name="Januszkiewicz K."/>
            <person name="Wedrychowicz H."/>
        </authorList>
    </citation>
    <scope>NUCLEOTIDE SEQUENCE [LARGE SCALE GENOMIC DNA]</scope>
</reference>
<dbReference type="Proteomes" id="UP000249464">
    <property type="component" value="Unassembled WGS sequence"/>
</dbReference>
<dbReference type="GO" id="GO:0051792">
    <property type="term" value="P:medium-chain fatty acid biosynthetic process"/>
    <property type="evidence" value="ECO:0007669"/>
    <property type="project" value="TreeGrafter"/>
</dbReference>
<accession>A0A2X0ML04</accession>
<dbReference type="STRING" id="796604.A0A2X0ML04"/>
<evidence type="ECO:0000256" key="2">
    <source>
        <dbReference type="SAM" id="SignalP"/>
    </source>
</evidence>
<feature type="chain" id="PRO_5016176867" evidence="2">
    <location>
        <begin position="25"/>
        <end position="471"/>
    </location>
</feature>
<evidence type="ECO:0000259" key="3">
    <source>
        <dbReference type="Pfam" id="PF00561"/>
    </source>
</evidence>
<organism evidence="4 5">
    <name type="scientific">Microbotryum silenes-dioicae</name>
    <dbReference type="NCBI Taxonomy" id="796604"/>
    <lineage>
        <taxon>Eukaryota</taxon>
        <taxon>Fungi</taxon>
        <taxon>Dikarya</taxon>
        <taxon>Basidiomycota</taxon>
        <taxon>Pucciniomycotina</taxon>
        <taxon>Microbotryomycetes</taxon>
        <taxon>Microbotryales</taxon>
        <taxon>Microbotryaceae</taxon>
        <taxon>Microbotryum</taxon>
    </lineage>
</organism>
<protein>
    <submittedName>
        <fullName evidence="4">BQ5605_C022g09551 protein</fullName>
    </submittedName>
</protein>
<dbReference type="SUPFAM" id="SSF53474">
    <property type="entry name" value="alpha/beta-Hydrolases"/>
    <property type="match status" value="1"/>
</dbReference>
<evidence type="ECO:0000313" key="4">
    <source>
        <dbReference type="EMBL" id="SGZ22855.1"/>
    </source>
</evidence>
<feature type="signal peptide" evidence="2">
    <location>
        <begin position="1"/>
        <end position="24"/>
    </location>
</feature>
<dbReference type="InterPro" id="IPR000073">
    <property type="entry name" value="AB_hydrolase_1"/>
</dbReference>